<evidence type="ECO:0000256" key="4">
    <source>
        <dbReference type="ARBA" id="ARBA00022833"/>
    </source>
</evidence>
<keyword evidence="7" id="KW-0325">Glycoprotein</keyword>
<evidence type="ECO:0000259" key="10">
    <source>
        <dbReference type="PROSITE" id="PS50060"/>
    </source>
</evidence>
<dbReference type="Gene3D" id="3.40.390.10">
    <property type="entry name" value="Collagenase (Catalytic Domain)"/>
    <property type="match status" value="1"/>
</dbReference>
<keyword evidence="1 8" id="KW-0645">Protease</keyword>
<organism evidence="12 13">
    <name type="scientific">Pocillopora damicornis</name>
    <name type="common">Cauliflower coral</name>
    <name type="synonym">Millepora damicornis</name>
    <dbReference type="NCBI Taxonomy" id="46731"/>
    <lineage>
        <taxon>Eukaryota</taxon>
        <taxon>Metazoa</taxon>
        <taxon>Cnidaria</taxon>
        <taxon>Anthozoa</taxon>
        <taxon>Hexacorallia</taxon>
        <taxon>Scleractinia</taxon>
        <taxon>Astrocoeniina</taxon>
        <taxon>Pocilloporidae</taxon>
        <taxon>Pocillopora</taxon>
    </lineage>
</organism>
<feature type="binding site" evidence="8">
    <location>
        <position position="124"/>
    </location>
    <ligand>
        <name>Zn(2+)</name>
        <dbReference type="ChEBI" id="CHEBI:29105"/>
        <note>catalytic</note>
    </ligand>
</feature>
<dbReference type="Pfam" id="PF01400">
    <property type="entry name" value="Astacin"/>
    <property type="match status" value="1"/>
</dbReference>
<dbReference type="GO" id="GO:0016020">
    <property type="term" value="C:membrane"/>
    <property type="evidence" value="ECO:0007669"/>
    <property type="project" value="InterPro"/>
</dbReference>
<dbReference type="PROSITE" id="PS50092">
    <property type="entry name" value="TSP1"/>
    <property type="match status" value="2"/>
</dbReference>
<dbReference type="InterPro" id="IPR000998">
    <property type="entry name" value="MAM_dom"/>
</dbReference>
<dbReference type="AlphaFoldDB" id="A0A3M6U992"/>
<dbReference type="PRINTS" id="PR00480">
    <property type="entry name" value="ASTACIN"/>
</dbReference>
<evidence type="ECO:0000256" key="7">
    <source>
        <dbReference type="ARBA" id="ARBA00023180"/>
    </source>
</evidence>
<dbReference type="InterPro" id="IPR000884">
    <property type="entry name" value="TSP1_rpt"/>
</dbReference>
<dbReference type="Pfam" id="PF00629">
    <property type="entry name" value="MAM"/>
    <property type="match status" value="1"/>
</dbReference>
<dbReference type="SUPFAM" id="SSF49899">
    <property type="entry name" value="Concanavalin A-like lectins/glucanases"/>
    <property type="match status" value="1"/>
</dbReference>
<reference evidence="12 13" key="1">
    <citation type="journal article" date="2018" name="Sci. Rep.">
        <title>Comparative analysis of the Pocillopora damicornis genome highlights role of immune system in coral evolution.</title>
        <authorList>
            <person name="Cunning R."/>
            <person name="Bay R.A."/>
            <person name="Gillette P."/>
            <person name="Baker A.C."/>
            <person name="Traylor-Knowles N."/>
        </authorList>
    </citation>
    <scope>NUCLEOTIDE SEQUENCE [LARGE SCALE GENOMIC DNA]</scope>
    <source>
        <strain evidence="12">RSMAS</strain>
        <tissue evidence="12">Whole animal</tissue>
    </source>
</reference>
<dbReference type="InterPro" id="IPR034035">
    <property type="entry name" value="Astacin-like_dom"/>
</dbReference>
<feature type="disulfide bond" evidence="8">
    <location>
        <begin position="84"/>
        <end position="106"/>
    </location>
</feature>
<comment type="caution">
    <text evidence="8">Lacks conserved residue(s) required for the propagation of feature annotation.</text>
</comment>
<dbReference type="GO" id="GO:0006508">
    <property type="term" value="P:proteolysis"/>
    <property type="evidence" value="ECO:0007669"/>
    <property type="project" value="UniProtKB-KW"/>
</dbReference>
<gene>
    <name evidence="12" type="ORF">pdam_00002820</name>
</gene>
<evidence type="ECO:0000313" key="12">
    <source>
        <dbReference type="EMBL" id="RMX50094.1"/>
    </source>
</evidence>
<dbReference type="SMART" id="SM00209">
    <property type="entry name" value="TSP1"/>
    <property type="match status" value="2"/>
</dbReference>
<dbReference type="OrthoDB" id="291007at2759"/>
<keyword evidence="6 8" id="KW-1015">Disulfide bond</keyword>
<dbReference type="FunFam" id="3.40.390.10:FF:000077">
    <property type="entry name" value="Metalloendopeptidase"/>
    <property type="match status" value="1"/>
</dbReference>
<dbReference type="EC" id="3.4.24.-" evidence="9"/>
<dbReference type="EMBL" id="RCHS01002011">
    <property type="protein sequence ID" value="RMX50094.1"/>
    <property type="molecule type" value="Genomic_DNA"/>
</dbReference>
<dbReference type="SUPFAM" id="SSF82895">
    <property type="entry name" value="TSP-1 type 1 repeat"/>
    <property type="match status" value="2"/>
</dbReference>
<feature type="binding site" evidence="8">
    <location>
        <position position="114"/>
    </location>
    <ligand>
        <name>Zn(2+)</name>
        <dbReference type="ChEBI" id="CHEBI:29105"/>
        <note>catalytic</note>
    </ligand>
</feature>
<dbReference type="PRINTS" id="PR01705">
    <property type="entry name" value="TSP1REPEAT"/>
</dbReference>
<dbReference type="InterPro" id="IPR024079">
    <property type="entry name" value="MetalloPept_cat_dom_sf"/>
</dbReference>
<name>A0A3M6U992_POCDA</name>
<dbReference type="InterPro" id="IPR036383">
    <property type="entry name" value="TSP1_rpt_sf"/>
</dbReference>
<keyword evidence="2 8" id="KW-0479">Metal-binding</keyword>
<dbReference type="SMART" id="SM00137">
    <property type="entry name" value="MAM"/>
    <property type="match status" value="1"/>
</dbReference>
<dbReference type="PROSITE" id="PS50060">
    <property type="entry name" value="MAM_2"/>
    <property type="match status" value="1"/>
</dbReference>
<feature type="active site" evidence="8">
    <location>
        <position position="115"/>
    </location>
</feature>
<dbReference type="Proteomes" id="UP000275408">
    <property type="component" value="Unassembled WGS sequence"/>
</dbReference>
<dbReference type="CDD" id="cd06263">
    <property type="entry name" value="MAM"/>
    <property type="match status" value="1"/>
</dbReference>
<sequence>MYVFITAYNIGHEGDIVLTERDWNVYEKARFKRNAVRQRKKIWPNRIIPYEIENGLEFHKYTCITFKERKNERNWIKFSKGKGCWSYIGRLYWFKGPQSLSLGARCNNKGIIMHELMHAIGFWHEQSRPDRDEYVEIIWENIKKGMENQFNKYKHSKVDSMDFDYDYNSLMHYSKRTFSRNGKPTVRALNNPYMSLGRSVGFSYLDIKKLNALYDCKNKDKVGWSEWSAYTPCNSRCMKYRQRVCFSSRSHCPGADSHGIKTDRRKCTKEECYAPVKGNWGQWGVWSACDKSCGYGKRKRTRSCNDPAPKYGGKTCVGANTQMRTCNMKACPDSPTPSRNTGPGGDHGTGNGYYLYLESSYPARFGFKSQLMSHSLNPSEDWCVSWWYSMNGRTVGHLSVYLINTELGTKTKLWSKSGEQGKRWKQGFSSLKSDSHFRIMFEGTRGRGYTGDIALDDVQFRKGSCQLNGFVKY</sequence>
<dbReference type="CDD" id="cd04280">
    <property type="entry name" value="ZnMc_astacin_like"/>
    <property type="match status" value="1"/>
</dbReference>
<evidence type="ECO:0000256" key="3">
    <source>
        <dbReference type="ARBA" id="ARBA00022801"/>
    </source>
</evidence>
<dbReference type="SUPFAM" id="SSF55486">
    <property type="entry name" value="Metalloproteases ('zincins'), catalytic domain"/>
    <property type="match status" value="1"/>
</dbReference>
<evidence type="ECO:0000256" key="5">
    <source>
        <dbReference type="ARBA" id="ARBA00023049"/>
    </source>
</evidence>
<dbReference type="PANTHER" id="PTHR10127">
    <property type="entry name" value="DISCOIDIN, CUB, EGF, LAMININ , AND ZINC METALLOPROTEASE DOMAIN CONTAINING"/>
    <property type="match status" value="1"/>
</dbReference>
<evidence type="ECO:0000256" key="2">
    <source>
        <dbReference type="ARBA" id="ARBA00022723"/>
    </source>
</evidence>
<feature type="domain" description="Peptidase M12A" evidence="11">
    <location>
        <begin position="34"/>
        <end position="217"/>
    </location>
</feature>
<dbReference type="InterPro" id="IPR001506">
    <property type="entry name" value="Peptidase_M12A"/>
</dbReference>
<accession>A0A3M6U992</accession>
<comment type="caution">
    <text evidence="12">The sequence shown here is derived from an EMBL/GenBank/DDBJ whole genome shotgun (WGS) entry which is preliminary data.</text>
</comment>
<evidence type="ECO:0000256" key="1">
    <source>
        <dbReference type="ARBA" id="ARBA00022670"/>
    </source>
</evidence>
<feature type="domain" description="MAM" evidence="10">
    <location>
        <begin position="333"/>
        <end position="467"/>
    </location>
</feature>
<keyword evidence="4 8" id="KW-0862">Zinc</keyword>
<dbReference type="GO" id="GO:0008270">
    <property type="term" value="F:zinc ion binding"/>
    <property type="evidence" value="ECO:0007669"/>
    <property type="project" value="UniProtKB-UniRule"/>
</dbReference>
<dbReference type="PANTHER" id="PTHR10127:SF780">
    <property type="entry name" value="METALLOENDOPEPTIDASE"/>
    <property type="match status" value="1"/>
</dbReference>
<dbReference type="STRING" id="46731.A0A3M6U992"/>
<evidence type="ECO:0000256" key="8">
    <source>
        <dbReference type="PROSITE-ProRule" id="PRU01211"/>
    </source>
</evidence>
<keyword evidence="13" id="KW-1185">Reference proteome</keyword>
<dbReference type="Pfam" id="PF00090">
    <property type="entry name" value="TSP_1"/>
    <property type="match status" value="2"/>
</dbReference>
<dbReference type="GO" id="GO:0004222">
    <property type="term" value="F:metalloendopeptidase activity"/>
    <property type="evidence" value="ECO:0007669"/>
    <property type="project" value="UniProtKB-UniRule"/>
</dbReference>
<dbReference type="InterPro" id="IPR006026">
    <property type="entry name" value="Peptidase_Metallo"/>
</dbReference>
<proteinExistence type="predicted"/>
<dbReference type="SMART" id="SM00235">
    <property type="entry name" value="ZnMc"/>
    <property type="match status" value="1"/>
</dbReference>
<keyword evidence="3 8" id="KW-0378">Hydrolase</keyword>
<dbReference type="FunFam" id="2.20.100.10:FF:000002">
    <property type="entry name" value="Unc-5 netrin receptor C"/>
    <property type="match status" value="1"/>
</dbReference>
<dbReference type="Gene3D" id="2.60.120.200">
    <property type="match status" value="1"/>
</dbReference>
<evidence type="ECO:0000256" key="6">
    <source>
        <dbReference type="ARBA" id="ARBA00023157"/>
    </source>
</evidence>
<evidence type="ECO:0000256" key="9">
    <source>
        <dbReference type="RuleBase" id="RU361183"/>
    </source>
</evidence>
<dbReference type="PROSITE" id="PS51864">
    <property type="entry name" value="ASTACIN"/>
    <property type="match status" value="1"/>
</dbReference>
<evidence type="ECO:0000313" key="13">
    <source>
        <dbReference type="Proteomes" id="UP000275408"/>
    </source>
</evidence>
<comment type="cofactor">
    <cofactor evidence="8 9">
        <name>Zn(2+)</name>
        <dbReference type="ChEBI" id="CHEBI:29105"/>
    </cofactor>
    <text evidence="8 9">Binds 1 zinc ion per subunit.</text>
</comment>
<dbReference type="Gene3D" id="2.20.100.10">
    <property type="entry name" value="Thrombospondin type-1 (TSP1) repeat"/>
    <property type="match status" value="1"/>
</dbReference>
<protein>
    <recommendedName>
        <fullName evidence="9">Metalloendopeptidase</fullName>
        <ecNumber evidence="9">3.4.24.-</ecNumber>
    </recommendedName>
</protein>
<evidence type="ECO:0000259" key="11">
    <source>
        <dbReference type="PROSITE" id="PS51864"/>
    </source>
</evidence>
<dbReference type="InterPro" id="IPR013320">
    <property type="entry name" value="ConA-like_dom_sf"/>
</dbReference>
<keyword evidence="5 8" id="KW-0482">Metalloprotease</keyword>
<feature type="binding site" evidence="8">
    <location>
        <position position="118"/>
    </location>
    <ligand>
        <name>Zn(2+)</name>
        <dbReference type="ChEBI" id="CHEBI:29105"/>
        <note>catalytic</note>
    </ligand>
</feature>